<dbReference type="PANTHER" id="PTHR47115:SF1">
    <property type="entry name" value="COILED-COIL DOMAIN-CONTAINING PROTEIN 183"/>
    <property type="match status" value="1"/>
</dbReference>
<evidence type="ECO:0000313" key="2">
    <source>
        <dbReference type="Proteomes" id="UP000287033"/>
    </source>
</evidence>
<keyword evidence="2" id="KW-1185">Reference proteome</keyword>
<organism evidence="1 2">
    <name type="scientific">Chiloscyllium punctatum</name>
    <name type="common">Brownbanded bambooshark</name>
    <name type="synonym">Hemiscyllium punctatum</name>
    <dbReference type="NCBI Taxonomy" id="137246"/>
    <lineage>
        <taxon>Eukaryota</taxon>
        <taxon>Metazoa</taxon>
        <taxon>Chordata</taxon>
        <taxon>Craniata</taxon>
        <taxon>Vertebrata</taxon>
        <taxon>Chondrichthyes</taxon>
        <taxon>Elasmobranchii</taxon>
        <taxon>Galeomorphii</taxon>
        <taxon>Galeoidea</taxon>
        <taxon>Orectolobiformes</taxon>
        <taxon>Hemiscylliidae</taxon>
        <taxon>Chiloscyllium</taxon>
    </lineage>
</organism>
<dbReference type="OMA" id="RKNMWIE"/>
<protein>
    <submittedName>
        <fullName evidence="1">Uncharacterized protein</fullName>
    </submittedName>
</protein>
<name>A0A401RSE7_CHIPU</name>
<dbReference type="STRING" id="137246.A0A401RSE7"/>
<accession>A0A401RSE7</accession>
<dbReference type="OrthoDB" id="10255247at2759"/>
<dbReference type="EMBL" id="BEZZ01002035">
    <property type="protein sequence ID" value="GCC21059.1"/>
    <property type="molecule type" value="Genomic_DNA"/>
</dbReference>
<sequence>METMWVVENIISRECEDRKELRLCLAKATIEGSKELLSKHLYDTVNHYNLNCYEVKKRQKILMDLMETLRSVKKETQFDVGEHNDLQIIRQIENKIEKMDTKVQVAKQIYQMYQNILECLQRDAAYIPQRVDSFSAIVDAHKAELTALAQVSREAAEARKNMWIELDVLEKSYSTEKKERETLLANRRKLLNLEKYALKRIDASSLRSGQSSAGGLKSRKSVTEYGSRVHTGAEITVIGEINKLKELMTCSKIQDQKCVFSLITTC</sequence>
<gene>
    <name evidence="1" type="ORF">chiPu_0019526</name>
</gene>
<reference evidence="1 2" key="1">
    <citation type="journal article" date="2018" name="Nat. Ecol. Evol.">
        <title>Shark genomes provide insights into elasmobranch evolution and the origin of vertebrates.</title>
        <authorList>
            <person name="Hara Y"/>
            <person name="Yamaguchi K"/>
            <person name="Onimaru K"/>
            <person name="Kadota M"/>
            <person name="Koyanagi M"/>
            <person name="Keeley SD"/>
            <person name="Tatsumi K"/>
            <person name="Tanaka K"/>
            <person name="Motone F"/>
            <person name="Kageyama Y"/>
            <person name="Nozu R"/>
            <person name="Adachi N"/>
            <person name="Nishimura O"/>
            <person name="Nakagawa R"/>
            <person name="Tanegashima C"/>
            <person name="Kiyatake I"/>
            <person name="Matsumoto R"/>
            <person name="Murakumo K"/>
            <person name="Nishida K"/>
            <person name="Terakita A"/>
            <person name="Kuratani S"/>
            <person name="Sato K"/>
            <person name="Hyodo S Kuraku.S."/>
        </authorList>
    </citation>
    <scope>NUCLEOTIDE SEQUENCE [LARGE SCALE GENOMIC DNA]</scope>
</reference>
<dbReference type="Proteomes" id="UP000287033">
    <property type="component" value="Unassembled WGS sequence"/>
</dbReference>
<dbReference type="AlphaFoldDB" id="A0A401RSE7"/>
<dbReference type="InterPro" id="IPR043247">
    <property type="entry name" value="CCDC183"/>
</dbReference>
<proteinExistence type="predicted"/>
<dbReference type="PANTHER" id="PTHR47115">
    <property type="entry name" value="COILED-COIL DOMAIN-CONTAINING PROTEIN 183"/>
    <property type="match status" value="1"/>
</dbReference>
<evidence type="ECO:0000313" key="1">
    <source>
        <dbReference type="EMBL" id="GCC21059.1"/>
    </source>
</evidence>
<comment type="caution">
    <text evidence="1">The sequence shown here is derived from an EMBL/GenBank/DDBJ whole genome shotgun (WGS) entry which is preliminary data.</text>
</comment>